<reference evidence="2" key="1">
    <citation type="journal article" date="2008" name="Microb. Ecol.">
        <title>Phylogenetic diversity and spatial distribution of the microbial community associated with the Caribbean deep-water sponge Polymastia cf. corticata by 16S rRNA, aprA, and amoA gene analysis.</title>
        <authorList>
            <person name="Meyer B."/>
            <person name="Kuever J."/>
        </authorList>
    </citation>
    <scope>NUCLEOTIDE SEQUENCE</scope>
</reference>
<evidence type="ECO:0000256" key="1">
    <source>
        <dbReference type="SAM" id="MobiDB-lite"/>
    </source>
</evidence>
<feature type="non-terminal residue" evidence="2">
    <location>
        <position position="67"/>
    </location>
</feature>
<dbReference type="EMBL" id="EU005608">
    <property type="protein sequence ID" value="ABW23470.1"/>
    <property type="molecule type" value="Genomic_DNA"/>
</dbReference>
<protein>
    <submittedName>
        <fullName evidence="2">AprA</fullName>
    </submittedName>
</protein>
<gene>
    <name evidence="2" type="primary">aprA</name>
</gene>
<dbReference type="AlphaFoldDB" id="B3SXL8"/>
<proteinExistence type="predicted"/>
<accession>B3SXL8</accession>
<evidence type="ECO:0000313" key="2">
    <source>
        <dbReference type="EMBL" id="ABW23470.1"/>
    </source>
</evidence>
<organism evidence="2">
    <name type="scientific">uncultured Alphaproteobacteria bacterium</name>
    <dbReference type="NCBI Taxonomy" id="91750"/>
    <lineage>
        <taxon>Bacteria</taxon>
        <taxon>Pseudomonadati</taxon>
        <taxon>Pseudomonadota</taxon>
        <taxon>Alphaproteobacteria</taxon>
        <taxon>environmental samples</taxon>
    </lineage>
</organism>
<feature type="non-terminal residue" evidence="2">
    <location>
        <position position="1"/>
    </location>
</feature>
<feature type="compositionally biased region" description="Basic and acidic residues" evidence="1">
    <location>
        <begin position="1"/>
        <end position="26"/>
    </location>
</feature>
<sequence length="67" mass="7781">RKLQADRRRGCLQGRDRSLQPDHGDPPADGQDQGQPGRRGRRLQCPYRRFLRIPREGRDRVCGRCIA</sequence>
<feature type="region of interest" description="Disordered" evidence="1">
    <location>
        <begin position="1"/>
        <end position="45"/>
    </location>
</feature>
<name>B3SXL8_9PROT</name>
<feature type="compositionally biased region" description="Low complexity" evidence="1">
    <location>
        <begin position="27"/>
        <end position="36"/>
    </location>
</feature>